<evidence type="ECO:0000256" key="4">
    <source>
        <dbReference type="ARBA" id="ARBA00022833"/>
    </source>
</evidence>
<dbReference type="InterPro" id="IPR050797">
    <property type="entry name" value="Carb_Metab_Trans_Reg"/>
</dbReference>
<dbReference type="CDD" id="cd00067">
    <property type="entry name" value="GAL4"/>
    <property type="match status" value="1"/>
</dbReference>
<dbReference type="PANTHER" id="PTHR31668:SF18">
    <property type="entry name" value="MALTOSE FERMENTATION REGULATORY PROTEIN MAL13-RELATED"/>
    <property type="match status" value="1"/>
</dbReference>
<keyword evidence="8" id="KW-0539">Nucleus</keyword>
<keyword evidence="4" id="KW-0862">Zinc</keyword>
<evidence type="ECO:0000313" key="11">
    <source>
        <dbReference type="EMBL" id="CDR39679.1"/>
    </source>
</evidence>
<evidence type="ECO:0000256" key="2">
    <source>
        <dbReference type="ARBA" id="ARBA00009382"/>
    </source>
</evidence>
<dbReference type="PhylomeDB" id="A0A061AQ44"/>
<comment type="subcellular location">
    <subcellularLocation>
        <location evidence="1">Nucleus</location>
    </subcellularLocation>
</comment>
<dbReference type="AlphaFoldDB" id="A0A061AQ44"/>
<evidence type="ECO:0000256" key="8">
    <source>
        <dbReference type="ARBA" id="ARBA00023242"/>
    </source>
</evidence>
<dbReference type="PROSITE" id="PS00463">
    <property type="entry name" value="ZN2_CY6_FUNGAL_1"/>
    <property type="match status" value="1"/>
</dbReference>
<keyword evidence="6" id="KW-0238">DNA-binding</keyword>
<protein>
    <submittedName>
        <fullName evidence="11">CYFA0S03e06040g1_1</fullName>
    </submittedName>
</protein>
<name>A0A061AQ44_CYBFA</name>
<dbReference type="PROSITE" id="PS50048">
    <property type="entry name" value="ZN2_CY6_FUNGAL_2"/>
    <property type="match status" value="1"/>
</dbReference>
<evidence type="ECO:0000256" key="5">
    <source>
        <dbReference type="ARBA" id="ARBA00023015"/>
    </source>
</evidence>
<evidence type="ECO:0000256" key="1">
    <source>
        <dbReference type="ARBA" id="ARBA00004123"/>
    </source>
</evidence>
<dbReference type="GO" id="GO:0000981">
    <property type="term" value="F:DNA-binding transcription factor activity, RNA polymerase II-specific"/>
    <property type="evidence" value="ECO:0007669"/>
    <property type="project" value="InterPro"/>
</dbReference>
<dbReference type="InterPro" id="IPR036864">
    <property type="entry name" value="Zn2-C6_fun-type_DNA-bd_sf"/>
</dbReference>
<evidence type="ECO:0000259" key="10">
    <source>
        <dbReference type="PROSITE" id="PS50048"/>
    </source>
</evidence>
<dbReference type="VEuPathDB" id="FungiDB:BON22_5139"/>
<dbReference type="EMBL" id="LK052888">
    <property type="protein sequence ID" value="CDR39679.1"/>
    <property type="molecule type" value="Genomic_DNA"/>
</dbReference>
<keyword evidence="7" id="KW-0804">Transcription</keyword>
<dbReference type="GO" id="GO:0005634">
    <property type="term" value="C:nucleus"/>
    <property type="evidence" value="ECO:0007669"/>
    <property type="project" value="UniProtKB-SubCell"/>
</dbReference>
<dbReference type="InterPro" id="IPR001138">
    <property type="entry name" value="Zn2Cys6_DnaBD"/>
</dbReference>
<proteinExistence type="inferred from homology"/>
<gene>
    <name evidence="11" type="ORF">CYFA0S_03e06040g</name>
</gene>
<dbReference type="PANTHER" id="PTHR31668">
    <property type="entry name" value="GLUCOSE TRANSPORT TRANSCRIPTION REGULATOR RGT1-RELATED-RELATED"/>
    <property type="match status" value="1"/>
</dbReference>
<dbReference type="Pfam" id="PF00172">
    <property type="entry name" value="Zn_clus"/>
    <property type="match status" value="1"/>
</dbReference>
<evidence type="ECO:0000256" key="6">
    <source>
        <dbReference type="ARBA" id="ARBA00023125"/>
    </source>
</evidence>
<reference evidence="11" key="1">
    <citation type="journal article" date="2014" name="Genome Announc.">
        <title>Genome sequence of the yeast Cyberlindnera fabianii (Hansenula fabianii).</title>
        <authorList>
            <person name="Freel K.C."/>
            <person name="Sarilar V."/>
            <person name="Neuveglise C."/>
            <person name="Devillers H."/>
            <person name="Friedrich A."/>
            <person name="Schacherer J."/>
        </authorList>
    </citation>
    <scope>NUCLEOTIDE SEQUENCE</scope>
    <source>
        <strain evidence="11">YJS4271</strain>
    </source>
</reference>
<dbReference type="GO" id="GO:0008270">
    <property type="term" value="F:zinc ion binding"/>
    <property type="evidence" value="ECO:0007669"/>
    <property type="project" value="InterPro"/>
</dbReference>
<evidence type="ECO:0000256" key="3">
    <source>
        <dbReference type="ARBA" id="ARBA00022723"/>
    </source>
</evidence>
<keyword evidence="5" id="KW-0805">Transcription regulation</keyword>
<dbReference type="OrthoDB" id="2740448at2759"/>
<evidence type="ECO:0000256" key="7">
    <source>
        <dbReference type="ARBA" id="ARBA00023163"/>
    </source>
</evidence>
<accession>A0A061AQ44</accession>
<dbReference type="SUPFAM" id="SSF57701">
    <property type="entry name" value="Zn2/Cys6 DNA-binding domain"/>
    <property type="match status" value="1"/>
</dbReference>
<dbReference type="SMART" id="SM00066">
    <property type="entry name" value="GAL4"/>
    <property type="match status" value="1"/>
</dbReference>
<feature type="region of interest" description="Disordered" evidence="9">
    <location>
        <begin position="80"/>
        <end position="111"/>
    </location>
</feature>
<organism evidence="11">
    <name type="scientific">Cyberlindnera fabianii</name>
    <name type="common">Yeast</name>
    <name type="synonym">Hansenula fabianii</name>
    <dbReference type="NCBI Taxonomy" id="36022"/>
    <lineage>
        <taxon>Eukaryota</taxon>
        <taxon>Fungi</taxon>
        <taxon>Dikarya</taxon>
        <taxon>Ascomycota</taxon>
        <taxon>Saccharomycotina</taxon>
        <taxon>Saccharomycetes</taxon>
        <taxon>Phaffomycetales</taxon>
        <taxon>Phaffomycetaceae</taxon>
        <taxon>Cyberlindnera</taxon>
    </lineage>
</organism>
<dbReference type="GO" id="GO:0003677">
    <property type="term" value="F:DNA binding"/>
    <property type="evidence" value="ECO:0007669"/>
    <property type="project" value="UniProtKB-KW"/>
</dbReference>
<feature type="domain" description="Zn(2)-C6 fungal-type" evidence="10">
    <location>
        <begin position="21"/>
        <end position="54"/>
    </location>
</feature>
<evidence type="ECO:0000256" key="9">
    <source>
        <dbReference type="SAM" id="MobiDB-lite"/>
    </source>
</evidence>
<dbReference type="Gene3D" id="4.10.240.10">
    <property type="entry name" value="Zn(2)-C6 fungal-type DNA-binding domain"/>
    <property type="match status" value="1"/>
</dbReference>
<keyword evidence="3" id="KW-0479">Metal-binding</keyword>
<comment type="similarity">
    <text evidence="2">Belongs to the MAL13 family.</text>
</comment>
<sequence>MGTATKPLQQQPRKKRTYTHPCDACASRRVRCDREMRPDKVCTNCMMHGTPCTNNRVRQKSGPKKIHKKTMQHIKSVVEGKAPAQPRIHSNLATTTTTTTTTSGNNNSTLQQDETFTPFGIGVLSTCEKNPVALSQLQAYLEVFRMRYYGIWPVLDVDKRLQILRPGSVKVGNTEFLVLDPQNASSYALCCSLCAAIARHTEFWTEEEFDSVSHLGLRKCPHPQRYVKEAERTIYEYQLDGTPTADLVLTYFFLHVYFCSQVNKNPQELIYLRQAISCAQLLWHFDRANLDERPRKEAHTIKKIYYLLLMTERYVSFKTKIPVLLEPTLPLPNLEDDDHPEVLRGFIELAEVYSATDSLFYNDLSIRGRMPQTALSIMTSSFEALIKKDRIRDIQERLGRAVAQTGNSSQKLNTLLSRTWLQSIAWSLSHDQKLLTPASQHADCFDVRYPVHIATDFLIQASSIPIDAFETNGIGVVLKLIELTDALHSFIHIAPAMNTDTTFAFDQLSHLHNIILRHGCDIVLPKSFSRITDLLEARRFGFRHLGGLDDYASSNSGTDGDRFEEIRDDDQQDHAAVLPDALNPFIMTPGEHDHEGLTPLLKEFEFPIGS</sequence>